<name>A0A438CCD2_VITVI</name>
<comment type="caution">
    <text evidence="1">The sequence shown here is derived from an EMBL/GenBank/DDBJ whole genome shotgun (WGS) entry which is preliminary data.</text>
</comment>
<dbReference type="AlphaFoldDB" id="A0A438CCD2"/>
<evidence type="ECO:0000313" key="2">
    <source>
        <dbReference type="Proteomes" id="UP000288805"/>
    </source>
</evidence>
<gene>
    <name evidence="1" type="ORF">CK203_113003</name>
</gene>
<dbReference type="Proteomes" id="UP000288805">
    <property type="component" value="Unassembled WGS sequence"/>
</dbReference>
<evidence type="ECO:0008006" key="3">
    <source>
        <dbReference type="Google" id="ProtNLM"/>
    </source>
</evidence>
<sequence>MARPLNGCLPVLLITRFLQHEHHLGRPINQNRPNVVIASFSKDSLAFMKCDFRKTILDAVLIANEVLDSRLKSLERRVICKMDIENAYDHVNWGFLLVVMEKMGFGAKWRPKIGRSSFPFNLAMEALSSILKRVMEGGFIKGFLASGKGGEGMGNMERKKGGWCSRVLREGYGWVFERQSRMGGRNSTTGEVWVSQMWEQAEEGGCWNLVFTRQINDWELGEVEQLFNRLQGQVIRSGVEDVMGGLYTSWMRDCAPFNAFLLLPIKKKKKQVENNEAACWSRFNLERDEGNFGSLLMDFLYFFG</sequence>
<proteinExistence type="predicted"/>
<evidence type="ECO:0000313" key="1">
    <source>
        <dbReference type="EMBL" id="RVW20905.1"/>
    </source>
</evidence>
<protein>
    <recommendedName>
        <fullName evidence="3">Reverse transcriptase domain-containing protein</fullName>
    </recommendedName>
</protein>
<reference evidence="1 2" key="1">
    <citation type="journal article" date="2018" name="PLoS Genet.">
        <title>Population sequencing reveals clonal diversity and ancestral inbreeding in the grapevine cultivar Chardonnay.</title>
        <authorList>
            <person name="Roach M.J."/>
            <person name="Johnson D.L."/>
            <person name="Bohlmann J."/>
            <person name="van Vuuren H.J."/>
            <person name="Jones S.J."/>
            <person name="Pretorius I.S."/>
            <person name="Schmidt S.A."/>
            <person name="Borneman A.R."/>
        </authorList>
    </citation>
    <scope>NUCLEOTIDE SEQUENCE [LARGE SCALE GENOMIC DNA]</scope>
    <source>
        <strain evidence="2">cv. Chardonnay</strain>
        <tissue evidence="1">Leaf</tissue>
    </source>
</reference>
<accession>A0A438CCD2</accession>
<organism evidence="1 2">
    <name type="scientific">Vitis vinifera</name>
    <name type="common">Grape</name>
    <dbReference type="NCBI Taxonomy" id="29760"/>
    <lineage>
        <taxon>Eukaryota</taxon>
        <taxon>Viridiplantae</taxon>
        <taxon>Streptophyta</taxon>
        <taxon>Embryophyta</taxon>
        <taxon>Tracheophyta</taxon>
        <taxon>Spermatophyta</taxon>
        <taxon>Magnoliopsida</taxon>
        <taxon>eudicotyledons</taxon>
        <taxon>Gunneridae</taxon>
        <taxon>Pentapetalae</taxon>
        <taxon>rosids</taxon>
        <taxon>Vitales</taxon>
        <taxon>Vitaceae</taxon>
        <taxon>Viteae</taxon>
        <taxon>Vitis</taxon>
    </lineage>
</organism>
<dbReference type="EMBL" id="QGNW01002329">
    <property type="protein sequence ID" value="RVW20905.1"/>
    <property type="molecule type" value="Genomic_DNA"/>
</dbReference>